<feature type="region of interest" description="Disordered" evidence="1">
    <location>
        <begin position="71"/>
        <end position="117"/>
    </location>
</feature>
<dbReference type="Proteomes" id="UP000076738">
    <property type="component" value="Unassembled WGS sequence"/>
</dbReference>
<protein>
    <submittedName>
        <fullName evidence="2">Uncharacterized protein</fullName>
    </submittedName>
</protein>
<name>A0A167S0U4_CALVF</name>
<keyword evidence="3" id="KW-1185">Reference proteome</keyword>
<feature type="compositionally biased region" description="Basic and acidic residues" evidence="1">
    <location>
        <begin position="105"/>
        <end position="117"/>
    </location>
</feature>
<dbReference type="EMBL" id="KV417266">
    <property type="protein sequence ID" value="KZP01470.1"/>
    <property type="molecule type" value="Genomic_DNA"/>
</dbReference>
<feature type="region of interest" description="Disordered" evidence="1">
    <location>
        <begin position="1"/>
        <end position="28"/>
    </location>
</feature>
<sequence>MQDAGRPGSIAHTDRDEAQDCRAEAGCGRSHTAIVASLRIQGGGRPGSIAHASRGLAQECRAESIVHADHGQLRNAGRRQARADRACQPCPGLGMQGGGRPRPIAHTDPDQPEECRAEADWGRSCMPIMASLRHAGRRQAGVDRTYRS</sequence>
<evidence type="ECO:0000313" key="2">
    <source>
        <dbReference type="EMBL" id="KZP01470.1"/>
    </source>
</evidence>
<gene>
    <name evidence="2" type="ORF">CALVIDRAFT_6198</name>
</gene>
<feature type="compositionally biased region" description="Basic and acidic residues" evidence="1">
    <location>
        <begin position="12"/>
        <end position="23"/>
    </location>
</feature>
<proteinExistence type="predicted"/>
<evidence type="ECO:0000313" key="3">
    <source>
        <dbReference type="Proteomes" id="UP000076738"/>
    </source>
</evidence>
<reference evidence="2 3" key="1">
    <citation type="journal article" date="2016" name="Mol. Biol. Evol.">
        <title>Comparative Genomics of Early-Diverging Mushroom-Forming Fungi Provides Insights into the Origins of Lignocellulose Decay Capabilities.</title>
        <authorList>
            <person name="Nagy L.G."/>
            <person name="Riley R."/>
            <person name="Tritt A."/>
            <person name="Adam C."/>
            <person name="Daum C."/>
            <person name="Floudas D."/>
            <person name="Sun H."/>
            <person name="Yadav J.S."/>
            <person name="Pangilinan J."/>
            <person name="Larsson K.H."/>
            <person name="Matsuura K."/>
            <person name="Barry K."/>
            <person name="Labutti K."/>
            <person name="Kuo R."/>
            <person name="Ohm R.A."/>
            <person name="Bhattacharya S.S."/>
            <person name="Shirouzu T."/>
            <person name="Yoshinaga Y."/>
            <person name="Martin F.M."/>
            <person name="Grigoriev I.V."/>
            <person name="Hibbett D.S."/>
        </authorList>
    </citation>
    <scope>NUCLEOTIDE SEQUENCE [LARGE SCALE GENOMIC DNA]</scope>
    <source>
        <strain evidence="2 3">TUFC12733</strain>
    </source>
</reference>
<evidence type="ECO:0000256" key="1">
    <source>
        <dbReference type="SAM" id="MobiDB-lite"/>
    </source>
</evidence>
<organism evidence="2 3">
    <name type="scientific">Calocera viscosa (strain TUFC12733)</name>
    <dbReference type="NCBI Taxonomy" id="1330018"/>
    <lineage>
        <taxon>Eukaryota</taxon>
        <taxon>Fungi</taxon>
        <taxon>Dikarya</taxon>
        <taxon>Basidiomycota</taxon>
        <taxon>Agaricomycotina</taxon>
        <taxon>Dacrymycetes</taxon>
        <taxon>Dacrymycetales</taxon>
        <taxon>Dacrymycetaceae</taxon>
        <taxon>Calocera</taxon>
    </lineage>
</organism>
<accession>A0A167S0U4</accession>
<dbReference type="AlphaFoldDB" id="A0A167S0U4"/>